<sequence length="237" mass="27097">MSKLPIYAHRGVITKAPENSMAAFQQALEEQADGLEFDVQLTKDYVAIVTHDLNLKRLTGKNYQLNEVPYNQIRKLTVGKRFLKKGTTLLTFDELLAWLIPQQIPVNIELKESFIDQFAALESLVKKCGRLQHVHISSFHEDVLRDVKRINPSLETAFIPKKAFDWTSLQAAAHIDVIHANKKRYYKAKYLNAAQQAGKKVRFYNITGQENCLKNPHQTVIGWITDYPAVVYKNSVS</sequence>
<gene>
    <name evidence="2" type="ORF">QI30_07115</name>
</gene>
<comment type="caution">
    <text evidence="2">The sequence shown here is derived from an EMBL/GenBank/DDBJ whole genome shotgun (WGS) entry which is preliminary data.</text>
</comment>
<dbReference type="Gene3D" id="3.20.20.190">
    <property type="entry name" value="Phosphatidylinositol (PI) phosphodiesterase"/>
    <property type="match status" value="1"/>
</dbReference>
<dbReference type="GO" id="GO:0008081">
    <property type="term" value="F:phosphoric diester hydrolase activity"/>
    <property type="evidence" value="ECO:0007669"/>
    <property type="project" value="InterPro"/>
</dbReference>
<organism evidence="2 3">
    <name type="scientific">Candidatus Kurthia intestinigallinarum</name>
    <dbReference type="NCBI Taxonomy" id="1562256"/>
    <lineage>
        <taxon>Bacteria</taxon>
        <taxon>Bacillati</taxon>
        <taxon>Bacillota</taxon>
        <taxon>Bacilli</taxon>
        <taxon>Bacillales</taxon>
        <taxon>Caryophanaceae</taxon>
        <taxon>Kurthia</taxon>
    </lineage>
</organism>
<dbReference type="AlphaFoldDB" id="A0A433RVM7"/>
<proteinExistence type="predicted"/>
<dbReference type="PANTHER" id="PTHR46211">
    <property type="entry name" value="GLYCEROPHOSPHORYL DIESTER PHOSPHODIESTERASE"/>
    <property type="match status" value="1"/>
</dbReference>
<dbReference type="Proteomes" id="UP000288623">
    <property type="component" value="Unassembled WGS sequence"/>
</dbReference>
<dbReference type="RefSeq" id="WP_126990245.1">
    <property type="nucleotide sequence ID" value="NZ_JTFC01000026.1"/>
</dbReference>
<dbReference type="PANTHER" id="PTHR46211:SF1">
    <property type="entry name" value="GLYCEROPHOSPHODIESTER PHOSPHODIESTERASE, CYTOPLASMIC"/>
    <property type="match status" value="1"/>
</dbReference>
<protein>
    <submittedName>
        <fullName evidence="2">Glycerophosphodiester phosphodiesterase</fullName>
    </submittedName>
</protein>
<evidence type="ECO:0000313" key="2">
    <source>
        <dbReference type="EMBL" id="RUS57342.1"/>
    </source>
</evidence>
<dbReference type="SUPFAM" id="SSF51695">
    <property type="entry name" value="PLC-like phosphodiesterases"/>
    <property type="match status" value="1"/>
</dbReference>
<reference evidence="2 3" key="1">
    <citation type="submission" date="2014-11" db="EMBL/GenBank/DDBJ databases">
        <title>Genome sequence and analysis of novel Kurthia sp.</title>
        <authorList>
            <person name="Lawson J.N."/>
            <person name="Gonzalez J.E."/>
            <person name="Rinauldi L."/>
            <person name="Xuan Z."/>
            <person name="Firman A."/>
            <person name="Shaddox L."/>
            <person name="Trudeau A."/>
            <person name="Shah S."/>
            <person name="Reiman D."/>
        </authorList>
    </citation>
    <scope>NUCLEOTIDE SEQUENCE [LARGE SCALE GENOMIC DNA]</scope>
    <source>
        <strain evidence="2 3">3B1D</strain>
    </source>
</reference>
<evidence type="ECO:0000313" key="3">
    <source>
        <dbReference type="Proteomes" id="UP000288623"/>
    </source>
</evidence>
<accession>A0A433RVM7</accession>
<dbReference type="OrthoDB" id="384721at2"/>
<evidence type="ECO:0000259" key="1">
    <source>
        <dbReference type="PROSITE" id="PS51704"/>
    </source>
</evidence>
<dbReference type="InterPro" id="IPR030395">
    <property type="entry name" value="GP_PDE_dom"/>
</dbReference>
<name>A0A433RVM7_9BACL</name>
<dbReference type="PROSITE" id="PS51704">
    <property type="entry name" value="GP_PDE"/>
    <property type="match status" value="1"/>
</dbReference>
<dbReference type="Pfam" id="PF03009">
    <property type="entry name" value="GDPD"/>
    <property type="match status" value="1"/>
</dbReference>
<keyword evidence="3" id="KW-1185">Reference proteome</keyword>
<feature type="domain" description="GP-PDE" evidence="1">
    <location>
        <begin position="4"/>
        <end position="235"/>
    </location>
</feature>
<dbReference type="GO" id="GO:0006629">
    <property type="term" value="P:lipid metabolic process"/>
    <property type="evidence" value="ECO:0007669"/>
    <property type="project" value="InterPro"/>
</dbReference>
<dbReference type="EMBL" id="JTFC01000026">
    <property type="protein sequence ID" value="RUS57342.1"/>
    <property type="molecule type" value="Genomic_DNA"/>
</dbReference>
<dbReference type="InterPro" id="IPR017946">
    <property type="entry name" value="PLC-like_Pdiesterase_TIM-brl"/>
</dbReference>